<proteinExistence type="predicted"/>
<dbReference type="Gene3D" id="3.40.220.10">
    <property type="entry name" value="Leucine Aminopeptidase, subunit E, domain 1"/>
    <property type="match status" value="1"/>
</dbReference>
<dbReference type="InterPro" id="IPR043472">
    <property type="entry name" value="Macro_dom-like"/>
</dbReference>
<dbReference type="Pfam" id="PF10021">
    <property type="entry name" value="PARG_cat_microb"/>
    <property type="match status" value="1"/>
</dbReference>
<accession>A0A0R1EYT7</accession>
<gene>
    <name evidence="2" type="ORF">FD51_GL000540</name>
</gene>
<dbReference type="PANTHER" id="PTHR35596">
    <property type="entry name" value="DUF2263 DOMAIN-CONTAINING PROTEIN"/>
    <property type="match status" value="1"/>
</dbReference>
<dbReference type="EMBL" id="AZCT01000010">
    <property type="protein sequence ID" value="KRK12130.1"/>
    <property type="molecule type" value="Genomic_DNA"/>
</dbReference>
<name>A0A0R1EYT7_LACZE</name>
<feature type="domain" description="Microbial-type PARG catalytic" evidence="1">
    <location>
        <begin position="18"/>
        <end position="128"/>
    </location>
</feature>
<dbReference type="RefSeq" id="WP_010491932.1">
    <property type="nucleotide sequence ID" value="NZ_AZCT01000010.1"/>
</dbReference>
<organism evidence="2 3">
    <name type="scientific">Lacticaseibacillus zeae DSM 20178 = KCTC 3804</name>
    <dbReference type="NCBI Taxonomy" id="1423816"/>
    <lineage>
        <taxon>Bacteria</taxon>
        <taxon>Bacillati</taxon>
        <taxon>Bacillota</taxon>
        <taxon>Bacilli</taxon>
        <taxon>Lactobacillales</taxon>
        <taxon>Lactobacillaceae</taxon>
        <taxon>Lacticaseibacillus</taxon>
    </lineage>
</organism>
<dbReference type="NCBIfam" id="TIGR02452">
    <property type="entry name" value="TIGR02452 family protein"/>
    <property type="match status" value="1"/>
</dbReference>
<dbReference type="Proteomes" id="UP000051984">
    <property type="component" value="Unassembled WGS sequence"/>
</dbReference>
<dbReference type="eggNOG" id="COG4295">
    <property type="taxonomic scope" value="Bacteria"/>
</dbReference>
<dbReference type="InterPro" id="IPR012664">
    <property type="entry name" value="CHP02452"/>
</dbReference>
<evidence type="ECO:0000259" key="1">
    <source>
        <dbReference type="Pfam" id="PF10021"/>
    </source>
</evidence>
<protein>
    <recommendedName>
        <fullName evidence="1">Microbial-type PARG catalytic domain-containing protein</fullName>
    </recommendedName>
</protein>
<sequence>MEQVKMYWETMKVFKVEPEMPKTQLISKPLPRTPATGTEMPQIAIRNVDVFQLMSELTGKVGVMNFASPVHPGGGVAFGARAQEEAIAKGTFLVPALEQHMADYYDQNCKQPNRGLFSSKLIYAEHVRQVFDDQGRRLPKKYVDIVTVAAPDRRVDPQLDDATAMNDIAFKVLQTLRAFKAHEVDQLILGAFGTGVFGNPIKPVARVFRKALLLPEFAGAFKRVYFAIYDPQMRSIKSFAAALKGEDE</sequence>
<dbReference type="InterPro" id="IPR019261">
    <property type="entry name" value="PARG_cat_microbial"/>
</dbReference>
<dbReference type="PANTHER" id="PTHR35596:SF1">
    <property type="entry name" value="MICROBIAL-TYPE PARG CATALYTIC DOMAIN-CONTAINING PROTEIN"/>
    <property type="match status" value="1"/>
</dbReference>
<dbReference type="PATRIC" id="fig|1423816.3.peg.543"/>
<dbReference type="SUPFAM" id="SSF52949">
    <property type="entry name" value="Macro domain-like"/>
    <property type="match status" value="1"/>
</dbReference>
<comment type="caution">
    <text evidence="2">The sequence shown here is derived from an EMBL/GenBank/DDBJ whole genome shotgun (WGS) entry which is preliminary data.</text>
</comment>
<dbReference type="AlphaFoldDB" id="A0A0R1EYT7"/>
<evidence type="ECO:0000313" key="3">
    <source>
        <dbReference type="Proteomes" id="UP000051984"/>
    </source>
</evidence>
<reference evidence="2 3" key="1">
    <citation type="journal article" date="2015" name="Genome Announc.">
        <title>Expanding the biotechnology potential of lactobacilli through comparative genomics of 213 strains and associated genera.</title>
        <authorList>
            <person name="Sun Z."/>
            <person name="Harris H.M."/>
            <person name="McCann A."/>
            <person name="Guo C."/>
            <person name="Argimon S."/>
            <person name="Zhang W."/>
            <person name="Yang X."/>
            <person name="Jeffery I.B."/>
            <person name="Cooney J.C."/>
            <person name="Kagawa T.F."/>
            <person name="Liu W."/>
            <person name="Song Y."/>
            <person name="Salvetti E."/>
            <person name="Wrobel A."/>
            <person name="Rasinkangas P."/>
            <person name="Parkhill J."/>
            <person name="Rea M.C."/>
            <person name="O'Sullivan O."/>
            <person name="Ritari J."/>
            <person name="Douillard F.P."/>
            <person name="Paul Ross R."/>
            <person name="Yang R."/>
            <person name="Briner A.E."/>
            <person name="Felis G.E."/>
            <person name="de Vos W.M."/>
            <person name="Barrangou R."/>
            <person name="Klaenhammer T.R."/>
            <person name="Caufield P.W."/>
            <person name="Cui Y."/>
            <person name="Zhang H."/>
            <person name="O'Toole P.W."/>
        </authorList>
    </citation>
    <scope>NUCLEOTIDE SEQUENCE [LARGE SCALE GENOMIC DNA]</scope>
    <source>
        <strain evidence="2 3">DSM 20178</strain>
    </source>
</reference>
<evidence type="ECO:0000313" key="2">
    <source>
        <dbReference type="EMBL" id="KRK12130.1"/>
    </source>
</evidence>